<dbReference type="AlphaFoldDB" id="A0AAD7JLM8"/>
<dbReference type="EMBL" id="JARJLG010000034">
    <property type="protein sequence ID" value="KAJ7765843.1"/>
    <property type="molecule type" value="Genomic_DNA"/>
</dbReference>
<evidence type="ECO:0000256" key="1">
    <source>
        <dbReference type="SAM" id="MobiDB-lite"/>
    </source>
</evidence>
<comment type="caution">
    <text evidence="2">The sequence shown here is derived from an EMBL/GenBank/DDBJ whole genome shotgun (WGS) entry which is preliminary data.</text>
</comment>
<dbReference type="Proteomes" id="UP001215280">
    <property type="component" value="Unassembled WGS sequence"/>
</dbReference>
<gene>
    <name evidence="2" type="ORF">DFH07DRAFT_810015</name>
</gene>
<dbReference type="Gene3D" id="3.80.10.10">
    <property type="entry name" value="Ribonuclease Inhibitor"/>
    <property type="match status" value="1"/>
</dbReference>
<evidence type="ECO:0000313" key="2">
    <source>
        <dbReference type="EMBL" id="KAJ7765843.1"/>
    </source>
</evidence>
<dbReference type="InterPro" id="IPR032675">
    <property type="entry name" value="LRR_dom_sf"/>
</dbReference>
<sequence>MSTYLPTIDEKNPLYCPAITASSYLSSVRRQVRRRNSRAQIQPPQNVRLVSSFARILDKALHEDGNEPLNIGPKSDDGSTVTLPSSWENLENTFEHRTTTTVKKTTRQPLKRKRSSFSDLRGPPKYARSVPSVHESSFEVSIRRERLQYFSAKPQYSSFVMPKKAVKTTLVEDLKAKIRSLEDELYGPPIGTESPRGLKPLLQHLDALMPGIRLQDRLSKLPNLDHQAIADFLGDNGLLNVAVMTILRTSEIFKLKLTDSMGDEDGLNLAGRGVLPVFSKPNSFLFLSELSFCGTRVPDSDLVHIHHLPRLITLLLNNTGIGNEAIFHLVALKRSLLQLSIATNPHIDDDAVPAILLLSKLSFLTILDTSIDMPGIRRLAQVICAERRVIDIEIPSACERYIDSLLSALLPS</sequence>
<name>A0AAD7JLM8_9AGAR</name>
<keyword evidence="3" id="KW-1185">Reference proteome</keyword>
<organism evidence="2 3">
    <name type="scientific">Mycena maculata</name>
    <dbReference type="NCBI Taxonomy" id="230809"/>
    <lineage>
        <taxon>Eukaryota</taxon>
        <taxon>Fungi</taxon>
        <taxon>Dikarya</taxon>
        <taxon>Basidiomycota</taxon>
        <taxon>Agaricomycotina</taxon>
        <taxon>Agaricomycetes</taxon>
        <taxon>Agaricomycetidae</taxon>
        <taxon>Agaricales</taxon>
        <taxon>Marasmiineae</taxon>
        <taxon>Mycenaceae</taxon>
        <taxon>Mycena</taxon>
    </lineage>
</organism>
<feature type="region of interest" description="Disordered" evidence="1">
    <location>
        <begin position="98"/>
        <end position="133"/>
    </location>
</feature>
<evidence type="ECO:0000313" key="3">
    <source>
        <dbReference type="Proteomes" id="UP001215280"/>
    </source>
</evidence>
<protein>
    <submittedName>
        <fullName evidence="2">Uncharacterized protein</fullName>
    </submittedName>
</protein>
<feature type="compositionally biased region" description="Basic residues" evidence="1">
    <location>
        <begin position="104"/>
        <end position="115"/>
    </location>
</feature>
<accession>A0AAD7JLM8</accession>
<reference evidence="2" key="1">
    <citation type="submission" date="2023-03" db="EMBL/GenBank/DDBJ databases">
        <title>Massive genome expansion in bonnet fungi (Mycena s.s.) driven by repeated elements and novel gene families across ecological guilds.</title>
        <authorList>
            <consortium name="Lawrence Berkeley National Laboratory"/>
            <person name="Harder C.B."/>
            <person name="Miyauchi S."/>
            <person name="Viragh M."/>
            <person name="Kuo A."/>
            <person name="Thoen E."/>
            <person name="Andreopoulos B."/>
            <person name="Lu D."/>
            <person name="Skrede I."/>
            <person name="Drula E."/>
            <person name="Henrissat B."/>
            <person name="Morin E."/>
            <person name="Kohler A."/>
            <person name="Barry K."/>
            <person name="LaButti K."/>
            <person name="Morin E."/>
            <person name="Salamov A."/>
            <person name="Lipzen A."/>
            <person name="Mereny Z."/>
            <person name="Hegedus B."/>
            <person name="Baldrian P."/>
            <person name="Stursova M."/>
            <person name="Weitz H."/>
            <person name="Taylor A."/>
            <person name="Grigoriev I.V."/>
            <person name="Nagy L.G."/>
            <person name="Martin F."/>
            <person name="Kauserud H."/>
        </authorList>
    </citation>
    <scope>NUCLEOTIDE SEQUENCE</scope>
    <source>
        <strain evidence="2">CBHHK188m</strain>
    </source>
</reference>
<proteinExistence type="predicted"/>
<dbReference type="SUPFAM" id="SSF52047">
    <property type="entry name" value="RNI-like"/>
    <property type="match status" value="1"/>
</dbReference>